<dbReference type="GO" id="GO:0006888">
    <property type="term" value="P:endoplasmic reticulum to Golgi vesicle-mediated transport"/>
    <property type="evidence" value="ECO:0007669"/>
    <property type="project" value="InterPro"/>
</dbReference>
<proteinExistence type="predicted"/>
<dbReference type="GO" id="GO:0006890">
    <property type="term" value="P:retrograde vesicle-mediated transport, Golgi to endoplasmic reticulum"/>
    <property type="evidence" value="ECO:0007669"/>
    <property type="project" value="InterPro"/>
</dbReference>
<dbReference type="PANTHER" id="PTHR13520:SF0">
    <property type="entry name" value="RAD50-INTERACTING PROTEIN 1"/>
    <property type="match status" value="1"/>
</dbReference>
<gene>
    <name evidence="2" type="ORF">LOAG_10532</name>
</gene>
<dbReference type="InParanoid" id="A0A1S0TPQ4"/>
<dbReference type="KEGG" id="loa:LOAG_10532"/>
<name>A0A1S0TPQ4_LOALO</name>
<sequence>MGQQSVNSEDSQGSENSRVLELAERLAKLPVTDVHEYFRGFRAIQDELDMEQCKIQERVCYMREDLPVQLSRLRSFREKLIHLKQKIQNALKNYQNNQEQLWASLKQNAPNIHNRLVCVAQQMEELNYLRAAHKLTLAKSEIKKAINVSNFFALYDNIQSLKQNTNVDSQLDENESKDIDRIRKQLLSETEQLISGSLKDLLKKIHYPLEEAIDPKTHQKLIQQIATLLKCISILDNSSVTAHCDRSKLLTELVAPVERRFQYHFFTEQKTNDPSKPEWFFTQILNWITANIDLINAIFLQIFKDKTEQNEMMHEYVNKLVNLAQKKVQNILKKVQDDPELFSHLIDECVAFENELKDIAFPIRPGNVLAVLCEDIYLLKWLQLEREGCIAGVENVLCGEDCWNNRYQTFSDIDMQQVPECTDQFLLMIESITERYRWIENVDVQSQFLNVQIFMLDDFRLRLVHISQQLTSPWQKPFIQILNSAWYVAYVLDEWNEVDIFIRIQALGKRAHFRGVFEDVANMYRHLWRQRAEDLTSAFYQHISVSLSRYQREQWYSWDASKPFDLTPSFCPFLLEVRRLLGNVNNTISPHSATKLYEMLNEKVAEVLLQMVTTVSLNGYGAAQILYDIMNSLIPVLNSLYSHHTNTINLETLDEPKFVEVISCLKILSQSTGTAILLYEELKQTTDDLTPSLLEPFDAATIERERALELLKHRSDLQLTSDEAVKF</sequence>
<dbReference type="Pfam" id="PF04437">
    <property type="entry name" value="RINT1_TIP1"/>
    <property type="match status" value="1"/>
</dbReference>
<evidence type="ECO:0000313" key="2">
    <source>
        <dbReference type="EMBL" id="EFO17965.2"/>
    </source>
</evidence>
<evidence type="ECO:0008006" key="3">
    <source>
        <dbReference type="Google" id="ProtNLM"/>
    </source>
</evidence>
<reference evidence="2" key="1">
    <citation type="submission" date="2012-04" db="EMBL/GenBank/DDBJ databases">
        <title>The Genome Sequence of Loa loa.</title>
        <authorList>
            <consortium name="The Broad Institute Genome Sequencing Platform"/>
            <consortium name="Broad Institute Genome Sequencing Center for Infectious Disease"/>
            <person name="Nutman T.B."/>
            <person name="Fink D.L."/>
            <person name="Russ C."/>
            <person name="Young S."/>
            <person name="Zeng Q."/>
            <person name="Gargeya S."/>
            <person name="Alvarado L."/>
            <person name="Berlin A."/>
            <person name="Chapman S.B."/>
            <person name="Chen Z."/>
            <person name="Freedman E."/>
            <person name="Gellesch M."/>
            <person name="Goldberg J."/>
            <person name="Griggs A."/>
            <person name="Gujja S."/>
            <person name="Heilman E.R."/>
            <person name="Heiman D."/>
            <person name="Howarth C."/>
            <person name="Mehta T."/>
            <person name="Neiman D."/>
            <person name="Pearson M."/>
            <person name="Roberts A."/>
            <person name="Saif S."/>
            <person name="Shea T."/>
            <person name="Shenoy N."/>
            <person name="Sisk P."/>
            <person name="Stolte C."/>
            <person name="Sykes S."/>
            <person name="White J."/>
            <person name="Yandava C."/>
            <person name="Haas B."/>
            <person name="Henn M.R."/>
            <person name="Nusbaum C."/>
            <person name="Birren B."/>
        </authorList>
    </citation>
    <scope>NUCLEOTIDE SEQUENCE [LARGE SCALE GENOMIC DNA]</scope>
</reference>
<dbReference type="PANTHER" id="PTHR13520">
    <property type="entry name" value="RAD50-INTERACTING PROTEIN 1 RINT-1"/>
    <property type="match status" value="1"/>
</dbReference>
<keyword evidence="1" id="KW-0175">Coiled coil</keyword>
<dbReference type="RefSeq" id="XP_020301651.1">
    <property type="nucleotide sequence ID" value="XM_020448182.1"/>
</dbReference>
<dbReference type="InterPro" id="IPR007528">
    <property type="entry name" value="RINT1_Tip20"/>
</dbReference>
<protein>
    <recommendedName>
        <fullName evidence="3">RAD50-interacting protein 1</fullName>
    </recommendedName>
</protein>
<dbReference type="GeneID" id="9947979"/>
<dbReference type="GO" id="GO:0070939">
    <property type="term" value="C:Dsl1/NZR complex"/>
    <property type="evidence" value="ECO:0007669"/>
    <property type="project" value="InterPro"/>
</dbReference>
<dbReference type="EMBL" id="JH712190">
    <property type="protein sequence ID" value="EFO17965.2"/>
    <property type="molecule type" value="Genomic_DNA"/>
</dbReference>
<dbReference type="CTD" id="9947979"/>
<feature type="coiled-coil region" evidence="1">
    <location>
        <begin position="73"/>
        <end position="100"/>
    </location>
</feature>
<dbReference type="AlphaFoldDB" id="A0A1S0TPQ4"/>
<dbReference type="PROSITE" id="PS51386">
    <property type="entry name" value="RINT1_TIP20"/>
    <property type="match status" value="1"/>
</dbReference>
<accession>A0A1S0TPQ4</accession>
<dbReference type="OMA" id="IFIRIQA"/>
<organism evidence="2">
    <name type="scientific">Loa loa</name>
    <name type="common">Eye worm</name>
    <name type="synonym">Filaria loa</name>
    <dbReference type="NCBI Taxonomy" id="7209"/>
    <lineage>
        <taxon>Eukaryota</taxon>
        <taxon>Metazoa</taxon>
        <taxon>Ecdysozoa</taxon>
        <taxon>Nematoda</taxon>
        <taxon>Chromadorea</taxon>
        <taxon>Rhabditida</taxon>
        <taxon>Spirurina</taxon>
        <taxon>Spiruromorpha</taxon>
        <taxon>Filarioidea</taxon>
        <taxon>Onchocercidae</taxon>
        <taxon>Loa</taxon>
    </lineage>
</organism>
<dbReference type="GO" id="GO:0060628">
    <property type="term" value="P:regulation of ER to Golgi vesicle-mediated transport"/>
    <property type="evidence" value="ECO:0007669"/>
    <property type="project" value="TreeGrafter"/>
</dbReference>
<evidence type="ECO:0000256" key="1">
    <source>
        <dbReference type="SAM" id="Coils"/>
    </source>
</evidence>
<dbReference type="OrthoDB" id="239865at2759"/>